<evidence type="ECO:0000313" key="1">
    <source>
        <dbReference type="Proteomes" id="UP000887580"/>
    </source>
</evidence>
<name>A0AC35F855_9BILA</name>
<accession>A0AC35F855</accession>
<evidence type="ECO:0000313" key="2">
    <source>
        <dbReference type="WBParaSite" id="PS1159_v2.g14889.t1"/>
    </source>
</evidence>
<sequence>MLSHELSIFWLSIFATTLIVQSGTINRTITETSSSEFLVSVTDKDGLNEKNFGTNNTRVVCDSSEMLDHHKASPPRLLVLALIALLIVIKTVAKLFPAITKVCPESSLFVIFGIVSGVPIGAYFPTAFNQEHFFDVLLPMIVLEASYFMSNTDLIKNLKKILTFAVIGTFLNMIIIGAGLELAKGYYQFDISLMHLLVFATILSAVDPVAVICVFEDIGVNANLYINVFGESLLNDGVSVVFFRLFAQFASENRELSTDMLLIAVIEFLKSAIGGTIVGLIGSLITVLATKYTHNNVNVQALYIIFVPYCVYLFSEYFHISGIISIMICVITMKPYTNVNLTYESRSNVSFILKACSSCSESYIFMFLGISVYQVIHNTDIVFCIVGVTCCVIGRFFVVFFLSFFLNIGEPYKLSYVDQFVMAYGGLRGAVCFGLVMSLDPQHFPCKQYFASSAIVVIVFTIFIQGMTIKNIVDILRVTLAQRKHNETSRLEIFGNEVLAQTMDGIAAITGRNFTDTIFHQLRVIHDKYFIKWFWYIPKDEEEEDEDEDKETKKQKKKEKKERKKKESIEERKNGKHVKTCSSKAILLNVRHEALEKNEAFERYKKFGSFAALSTAEENGRVMRKSQSMCQPVSPFACGLNIPEPLIEEPEPEPTIQRTIGRRTLPRNMSDRKLLTAIFEDQKTVHSNFYSRHFSGNQDDRPSIFQAFEEEKIDEEPENDKKYFTVPNPSNSVSLRHKPIPNFSRRDSVPVKSAMSTSMKSPSKISSKKINDRPTFFMGDDHDDSKNHHPHHDTGMVTFKTGRFQVAKQSPSHSNSAHDEATALLKIEEEKDL</sequence>
<proteinExistence type="predicted"/>
<dbReference type="Proteomes" id="UP000887580">
    <property type="component" value="Unplaced"/>
</dbReference>
<reference evidence="2" key="1">
    <citation type="submission" date="2022-11" db="UniProtKB">
        <authorList>
            <consortium name="WormBaseParasite"/>
        </authorList>
    </citation>
    <scope>IDENTIFICATION</scope>
</reference>
<organism evidence="1 2">
    <name type="scientific">Panagrolaimus sp. PS1159</name>
    <dbReference type="NCBI Taxonomy" id="55785"/>
    <lineage>
        <taxon>Eukaryota</taxon>
        <taxon>Metazoa</taxon>
        <taxon>Ecdysozoa</taxon>
        <taxon>Nematoda</taxon>
        <taxon>Chromadorea</taxon>
        <taxon>Rhabditida</taxon>
        <taxon>Tylenchina</taxon>
        <taxon>Panagrolaimomorpha</taxon>
        <taxon>Panagrolaimoidea</taxon>
        <taxon>Panagrolaimidae</taxon>
        <taxon>Panagrolaimus</taxon>
    </lineage>
</organism>
<protein>
    <submittedName>
        <fullName evidence="2">Sodium/hydrogen exchanger</fullName>
    </submittedName>
</protein>
<dbReference type="WBParaSite" id="PS1159_v2.g14889.t1">
    <property type="protein sequence ID" value="PS1159_v2.g14889.t1"/>
    <property type="gene ID" value="PS1159_v2.g14889"/>
</dbReference>